<dbReference type="InterPro" id="IPR017853">
    <property type="entry name" value="GH"/>
</dbReference>
<dbReference type="HOGENOM" id="CLU_093144_0_0_10"/>
<dbReference type="AlphaFoldDB" id="H1YBM7"/>
<feature type="domain" description="Rv2525c-like glycoside hydrolase-like" evidence="1">
    <location>
        <begin position="37"/>
        <end position="176"/>
    </location>
</feature>
<reference evidence="2" key="1">
    <citation type="submission" date="2011-09" db="EMBL/GenBank/DDBJ databases">
        <title>The permanent draft genome of Mucilaginibacter paludis DSM 18603.</title>
        <authorList>
            <consortium name="US DOE Joint Genome Institute (JGI-PGF)"/>
            <person name="Lucas S."/>
            <person name="Han J."/>
            <person name="Lapidus A."/>
            <person name="Bruce D."/>
            <person name="Goodwin L."/>
            <person name="Pitluck S."/>
            <person name="Peters L."/>
            <person name="Kyrpides N."/>
            <person name="Mavromatis K."/>
            <person name="Ivanova N."/>
            <person name="Mikhailova N."/>
            <person name="Held B."/>
            <person name="Detter J.C."/>
            <person name="Tapia R."/>
            <person name="Han C."/>
            <person name="Land M."/>
            <person name="Hauser L."/>
            <person name="Markowitz V."/>
            <person name="Cheng J.-F."/>
            <person name="Hugenholtz P."/>
            <person name="Woyke T."/>
            <person name="Wu D."/>
            <person name="Tindall B."/>
            <person name="Brambilla E."/>
            <person name="Klenk H.-P."/>
            <person name="Eisen J.A."/>
        </authorList>
    </citation>
    <scope>NUCLEOTIDE SEQUENCE [LARGE SCALE GENOMIC DNA]</scope>
    <source>
        <strain evidence="2">DSM 18603</strain>
    </source>
</reference>
<dbReference type="Gene3D" id="3.20.20.80">
    <property type="entry name" value="Glycosidases"/>
    <property type="match status" value="1"/>
</dbReference>
<dbReference type="RefSeq" id="WP_008505913.1">
    <property type="nucleotide sequence ID" value="NZ_CM001403.1"/>
</dbReference>
<dbReference type="SUPFAM" id="SSF51445">
    <property type="entry name" value="(Trans)glycosidases"/>
    <property type="match status" value="1"/>
</dbReference>
<sequence>MANSIALILLPGKVEPARPGAKGLDVNAVLTAANAADFKAAGYDFCIRYIPRTAHLLKGNLSNTEALHILNAGLALMAVQHVANPGWMPSAELGKAYGAYAAVYAKTIVGLPAGINVWLDLEEVSKDAASADIIAYCTAWYNEVKSAGYDPGIYTGYGTGLSSAQLYHDLPFRHYWRAYNGPDVANRGFQIIQKTQIKLNGFEVDPDYIQMDKKGDLPIWLSAVNNV</sequence>
<proteinExistence type="predicted"/>
<evidence type="ECO:0000313" key="3">
    <source>
        <dbReference type="Proteomes" id="UP000002774"/>
    </source>
</evidence>
<accession>H1YBM7</accession>
<dbReference type="Proteomes" id="UP000002774">
    <property type="component" value="Chromosome"/>
</dbReference>
<dbReference type="Pfam" id="PF08924">
    <property type="entry name" value="Rv2525c_GlyHyd-like"/>
    <property type="match status" value="1"/>
</dbReference>
<dbReference type="OrthoDB" id="582311at2"/>
<dbReference type="InterPro" id="IPR015020">
    <property type="entry name" value="Rv2525c-like_Glyco_Hydro-like"/>
</dbReference>
<organism evidence="2 3">
    <name type="scientific">Mucilaginibacter paludis DSM 18603</name>
    <dbReference type="NCBI Taxonomy" id="714943"/>
    <lineage>
        <taxon>Bacteria</taxon>
        <taxon>Pseudomonadati</taxon>
        <taxon>Bacteroidota</taxon>
        <taxon>Sphingobacteriia</taxon>
        <taxon>Sphingobacteriales</taxon>
        <taxon>Sphingobacteriaceae</taxon>
        <taxon>Mucilaginibacter</taxon>
    </lineage>
</organism>
<gene>
    <name evidence="2" type="ORF">Mucpa_1837</name>
</gene>
<evidence type="ECO:0000313" key="2">
    <source>
        <dbReference type="EMBL" id="EHQ25990.1"/>
    </source>
</evidence>
<evidence type="ECO:0000259" key="1">
    <source>
        <dbReference type="Pfam" id="PF08924"/>
    </source>
</evidence>
<dbReference type="eggNOG" id="COG3757">
    <property type="taxonomic scope" value="Bacteria"/>
</dbReference>
<dbReference type="EMBL" id="CM001403">
    <property type="protein sequence ID" value="EHQ25990.1"/>
    <property type="molecule type" value="Genomic_DNA"/>
</dbReference>
<name>H1YBM7_9SPHI</name>
<keyword evidence="3" id="KW-1185">Reference proteome</keyword>
<protein>
    <recommendedName>
        <fullName evidence="1">Rv2525c-like glycoside hydrolase-like domain-containing protein</fullName>
    </recommendedName>
</protein>